<dbReference type="Gene3D" id="3.30.540.10">
    <property type="entry name" value="Fructose-1,6-Bisphosphatase, subunit A, domain 1"/>
    <property type="match status" value="1"/>
</dbReference>
<dbReference type="InterPro" id="IPR050725">
    <property type="entry name" value="CysQ/Inositol_MonoPase"/>
</dbReference>
<evidence type="ECO:0000256" key="3">
    <source>
        <dbReference type="ARBA" id="ARBA00012633"/>
    </source>
</evidence>
<dbReference type="GO" id="GO:0004441">
    <property type="term" value="F:inositol-1,4-bisphosphate 1-phosphatase activity"/>
    <property type="evidence" value="ECO:0007669"/>
    <property type="project" value="UniProtKB-EC"/>
</dbReference>
<dbReference type="InterPro" id="IPR000760">
    <property type="entry name" value="Inositol_monophosphatase-like"/>
</dbReference>
<evidence type="ECO:0000256" key="14">
    <source>
        <dbReference type="ARBA" id="ARBA00044484"/>
    </source>
</evidence>
<evidence type="ECO:0000256" key="5">
    <source>
        <dbReference type="ARBA" id="ARBA00022723"/>
    </source>
</evidence>
<evidence type="ECO:0000256" key="8">
    <source>
        <dbReference type="ARBA" id="ARBA00040342"/>
    </source>
</evidence>
<feature type="binding site" evidence="18">
    <location>
        <position position="86"/>
    </location>
    <ligand>
        <name>Mg(2+)</name>
        <dbReference type="ChEBI" id="CHEBI:18420"/>
        <label>1</label>
        <note>catalytic</note>
    </ligand>
</feature>
<protein>
    <recommendedName>
        <fullName evidence="8">3'(2'),5'-bisphosphate nucleotidase 1</fullName>
        <ecNumber evidence="15">3.1.3.57</ecNumber>
        <ecNumber evidence="3">3.1.3.7</ecNumber>
    </recommendedName>
    <alternativeName>
        <fullName evidence="16">3'-phosphoadenosine 5'-phosphate phosphatase</fullName>
    </alternativeName>
    <alternativeName>
        <fullName evidence="9">Bisphosphate 3'-nucleotidase 1</fullName>
    </alternativeName>
    <alternativeName>
        <fullName evidence="17">Inositol-polyphosphate 1-phosphatase</fullName>
    </alternativeName>
</protein>
<evidence type="ECO:0000256" key="10">
    <source>
        <dbReference type="ARBA" id="ARBA00044465"/>
    </source>
</evidence>
<feature type="binding site" evidence="18">
    <location>
        <position position="133"/>
    </location>
    <ligand>
        <name>Mg(2+)</name>
        <dbReference type="ChEBI" id="CHEBI:18420"/>
        <label>1</label>
        <note>catalytic</note>
    </ligand>
</feature>
<keyword evidence="6" id="KW-0378">Hydrolase</keyword>
<evidence type="ECO:0000256" key="2">
    <source>
        <dbReference type="ARBA" id="ARBA00009759"/>
    </source>
</evidence>
<dbReference type="GO" id="GO:0005737">
    <property type="term" value="C:cytoplasm"/>
    <property type="evidence" value="ECO:0007669"/>
    <property type="project" value="UniProtKB-ARBA"/>
</dbReference>
<comment type="catalytic activity">
    <reaction evidence="13">
        <text>adenosine 3',5'-bisphosphate + H2O = AMP + phosphate</text>
        <dbReference type="Rhea" id="RHEA:10040"/>
        <dbReference type="ChEBI" id="CHEBI:15377"/>
        <dbReference type="ChEBI" id="CHEBI:43474"/>
        <dbReference type="ChEBI" id="CHEBI:58343"/>
        <dbReference type="ChEBI" id="CHEBI:456215"/>
        <dbReference type="EC" id="3.1.3.7"/>
    </reaction>
    <physiologicalReaction direction="left-to-right" evidence="13">
        <dbReference type="Rhea" id="RHEA:10041"/>
    </physiologicalReaction>
</comment>
<sequence>FSKPLRKAVSRMSSSSDQPLVQRVLAVSAASAARASLVIRQVMSSGQLGIVEKGKNDLQTAADRGAQRIIIGNLRLAFPGLTVIGEEDEDPNAEPLRPDELVQPDAGVLAKDCPAALRDVPVGDVTVWVDPLDGTSEFAANLLDHVTVLIGIAVGSRAVAGVICQPYYNYQTLSPDQMGRLIWSLEGLGVFGLSETEIANNPPGNIIATTRSHSNQIVNDAVTACEPTEVLRVGGSGHKVLLLIERQAHAYVFASPGCKKWDTCAPEAVLRALGGCLTDILGNELPYNASATHPNKQGVLATLRKEDHARFAAKIPENVRKALS</sequence>
<evidence type="ECO:0000256" key="11">
    <source>
        <dbReference type="ARBA" id="ARBA00044466"/>
    </source>
</evidence>
<name>A0A267F1X3_9PLAT</name>
<dbReference type="EMBL" id="NIVC01001459">
    <property type="protein sequence ID" value="PAA67726.1"/>
    <property type="molecule type" value="Genomic_DNA"/>
</dbReference>
<evidence type="ECO:0000256" key="12">
    <source>
        <dbReference type="ARBA" id="ARBA00044478"/>
    </source>
</evidence>
<evidence type="ECO:0000256" key="16">
    <source>
        <dbReference type="ARBA" id="ARBA00044544"/>
    </source>
</evidence>
<comment type="caution">
    <text evidence="19">The sequence shown here is derived from an EMBL/GenBank/DDBJ whole genome shotgun (WGS) entry which is preliminary data.</text>
</comment>
<comment type="catalytic activity">
    <reaction evidence="14">
        <text>3'-phosphoadenylyl sulfate + H2O = adenosine 5'-phosphosulfate + phosphate</text>
        <dbReference type="Rhea" id="RHEA:77639"/>
        <dbReference type="ChEBI" id="CHEBI:15377"/>
        <dbReference type="ChEBI" id="CHEBI:43474"/>
        <dbReference type="ChEBI" id="CHEBI:58243"/>
        <dbReference type="ChEBI" id="CHEBI:58339"/>
        <dbReference type="EC" id="3.1.3.7"/>
    </reaction>
    <physiologicalReaction direction="left-to-right" evidence="14">
        <dbReference type="Rhea" id="RHEA:77640"/>
    </physiologicalReaction>
</comment>
<dbReference type="OrthoDB" id="411145at2759"/>
<feature type="non-terminal residue" evidence="19">
    <location>
        <position position="1"/>
    </location>
</feature>
<evidence type="ECO:0000256" key="4">
    <source>
        <dbReference type="ARBA" id="ARBA00022671"/>
    </source>
</evidence>
<dbReference type="GO" id="GO:0046854">
    <property type="term" value="P:phosphatidylinositol phosphate biosynthetic process"/>
    <property type="evidence" value="ECO:0007669"/>
    <property type="project" value="InterPro"/>
</dbReference>
<dbReference type="STRING" id="282301.A0A267F1X3"/>
<gene>
    <name evidence="19" type="ORF">BOX15_Mlig013044g3</name>
</gene>
<comment type="cofactor">
    <cofactor evidence="1 18">
        <name>Mg(2+)</name>
        <dbReference type="ChEBI" id="CHEBI:18420"/>
    </cofactor>
</comment>
<dbReference type="AlphaFoldDB" id="A0A267F1X3"/>
<organism evidence="19 20">
    <name type="scientific">Macrostomum lignano</name>
    <dbReference type="NCBI Taxonomy" id="282301"/>
    <lineage>
        <taxon>Eukaryota</taxon>
        <taxon>Metazoa</taxon>
        <taxon>Spiralia</taxon>
        <taxon>Lophotrochozoa</taxon>
        <taxon>Platyhelminthes</taxon>
        <taxon>Rhabditophora</taxon>
        <taxon>Macrostomorpha</taxon>
        <taxon>Macrostomida</taxon>
        <taxon>Macrostomidae</taxon>
        <taxon>Macrostomum</taxon>
    </lineage>
</organism>
<dbReference type="FunFam" id="3.30.540.10:FF:000012">
    <property type="entry name" value="Blast:Putative inositol monophosphatase 3"/>
    <property type="match status" value="1"/>
</dbReference>
<dbReference type="EC" id="3.1.3.57" evidence="15"/>
<dbReference type="PROSITE" id="PS00630">
    <property type="entry name" value="IMP_2"/>
    <property type="match status" value="1"/>
</dbReference>
<keyword evidence="4" id="KW-0452">Lithium</keyword>
<dbReference type="InterPro" id="IPR020550">
    <property type="entry name" value="Inositol_monophosphatase_CS"/>
</dbReference>
<comment type="catalytic activity">
    <reaction evidence="12">
        <text>1D-myo-inositol 1,4-bisphosphate + H2O = 1D-myo-inositol 4-phosphate + phosphate</text>
        <dbReference type="Rhea" id="RHEA:15553"/>
        <dbReference type="ChEBI" id="CHEBI:15377"/>
        <dbReference type="ChEBI" id="CHEBI:43474"/>
        <dbReference type="ChEBI" id="CHEBI:58282"/>
        <dbReference type="ChEBI" id="CHEBI:58469"/>
        <dbReference type="EC" id="3.1.3.57"/>
    </reaction>
    <physiologicalReaction direction="left-to-right" evidence="12">
        <dbReference type="Rhea" id="RHEA:15554"/>
    </physiologicalReaction>
</comment>
<evidence type="ECO:0000256" key="9">
    <source>
        <dbReference type="ARBA" id="ARBA00041815"/>
    </source>
</evidence>
<evidence type="ECO:0000256" key="1">
    <source>
        <dbReference type="ARBA" id="ARBA00001946"/>
    </source>
</evidence>
<proteinExistence type="inferred from homology"/>
<dbReference type="PRINTS" id="PR00377">
    <property type="entry name" value="IMPHPHTASES"/>
</dbReference>
<dbReference type="GO" id="GO:0008441">
    <property type="term" value="F:3'(2'),5'-bisphosphate nucleotidase activity"/>
    <property type="evidence" value="ECO:0007669"/>
    <property type="project" value="UniProtKB-EC"/>
</dbReference>
<reference evidence="19 20" key="1">
    <citation type="submission" date="2017-06" db="EMBL/GenBank/DDBJ databases">
        <title>A platform for efficient transgenesis in Macrostomum lignano, a flatworm model organism for stem cell research.</title>
        <authorList>
            <person name="Berezikov E."/>
        </authorList>
    </citation>
    <scope>NUCLEOTIDE SEQUENCE [LARGE SCALE GENOMIC DNA]</scope>
    <source>
        <strain evidence="19">DV1</strain>
        <tissue evidence="19">Whole organism</tissue>
    </source>
</reference>
<keyword evidence="7 18" id="KW-0460">Magnesium</keyword>
<feature type="binding site" evidence="18">
    <location>
        <position position="262"/>
    </location>
    <ligand>
        <name>Mg(2+)</name>
        <dbReference type="ChEBI" id="CHEBI:18420"/>
        <label>1</label>
        <note>catalytic</note>
    </ligand>
</feature>
<accession>A0A267F1X3</accession>
<evidence type="ECO:0000256" key="18">
    <source>
        <dbReference type="PIRSR" id="PIRSR600760-2"/>
    </source>
</evidence>
<evidence type="ECO:0000256" key="13">
    <source>
        <dbReference type="ARBA" id="ARBA00044479"/>
    </source>
</evidence>
<dbReference type="Proteomes" id="UP000215902">
    <property type="component" value="Unassembled WGS sequence"/>
</dbReference>
<feature type="binding site" evidence="18">
    <location>
        <position position="132"/>
    </location>
    <ligand>
        <name>Mg(2+)</name>
        <dbReference type="ChEBI" id="CHEBI:18420"/>
        <label>1</label>
        <note>catalytic</note>
    </ligand>
</feature>
<keyword evidence="20" id="KW-1185">Reference proteome</keyword>
<comment type="similarity">
    <text evidence="2">Belongs to the inositol monophosphatase superfamily.</text>
</comment>
<evidence type="ECO:0000256" key="7">
    <source>
        <dbReference type="ARBA" id="ARBA00022842"/>
    </source>
</evidence>
<evidence type="ECO:0000256" key="6">
    <source>
        <dbReference type="ARBA" id="ARBA00022801"/>
    </source>
</evidence>
<dbReference type="Pfam" id="PF00459">
    <property type="entry name" value="Inositol_P"/>
    <property type="match status" value="1"/>
</dbReference>
<dbReference type="Gene3D" id="3.40.190.80">
    <property type="match status" value="1"/>
</dbReference>
<comment type="catalytic activity">
    <reaction evidence="11">
        <text>adenosine 2',5'-bisphosphate + H2O = AMP + phosphate</text>
        <dbReference type="Rhea" id="RHEA:77643"/>
        <dbReference type="ChEBI" id="CHEBI:15377"/>
        <dbReference type="ChEBI" id="CHEBI:43474"/>
        <dbReference type="ChEBI" id="CHEBI:194156"/>
        <dbReference type="ChEBI" id="CHEBI:456215"/>
        <dbReference type="EC" id="3.1.3.7"/>
    </reaction>
    <physiologicalReaction direction="left-to-right" evidence="11">
        <dbReference type="Rhea" id="RHEA:77644"/>
    </physiologicalReaction>
</comment>
<feature type="binding site" evidence="18">
    <location>
        <position position="130"/>
    </location>
    <ligand>
        <name>Mg(2+)</name>
        <dbReference type="ChEBI" id="CHEBI:18420"/>
        <label>1</label>
        <note>catalytic</note>
    </ligand>
</feature>
<evidence type="ECO:0000256" key="17">
    <source>
        <dbReference type="ARBA" id="ARBA00044554"/>
    </source>
</evidence>
<dbReference type="PANTHER" id="PTHR43028:SF5">
    <property type="entry name" value="3'(2'),5'-BISPHOSPHATE NUCLEOTIDASE 1"/>
    <property type="match status" value="1"/>
</dbReference>
<keyword evidence="5 18" id="KW-0479">Metal-binding</keyword>
<dbReference type="SUPFAM" id="SSF56655">
    <property type="entry name" value="Carbohydrate phosphatase"/>
    <property type="match status" value="1"/>
</dbReference>
<comment type="catalytic activity">
    <reaction evidence="10">
        <text>1D-myo-inositol 1,3,4-trisphosphate + H2O = 1D-myo-inositol 3,4-bisphosphate + phosphate</text>
        <dbReference type="Rhea" id="RHEA:70319"/>
        <dbReference type="ChEBI" id="CHEBI:15377"/>
        <dbReference type="ChEBI" id="CHEBI:43474"/>
        <dbReference type="ChEBI" id="CHEBI:58414"/>
        <dbReference type="ChEBI" id="CHEBI:83241"/>
    </reaction>
    <physiologicalReaction direction="left-to-right" evidence="10">
        <dbReference type="Rhea" id="RHEA:70320"/>
    </physiologicalReaction>
</comment>
<dbReference type="EC" id="3.1.3.7" evidence="3"/>
<dbReference type="FunFam" id="3.40.190.80:FF:000006">
    <property type="entry name" value="Bisphosphate nucleotidase 1"/>
    <property type="match status" value="1"/>
</dbReference>
<evidence type="ECO:0000313" key="19">
    <source>
        <dbReference type="EMBL" id="PAA67726.1"/>
    </source>
</evidence>
<dbReference type="PANTHER" id="PTHR43028">
    <property type="entry name" value="3'(2'),5'-BISPHOSPHATE NUCLEOTIDASE 1"/>
    <property type="match status" value="1"/>
</dbReference>
<dbReference type="CDD" id="cd01640">
    <property type="entry name" value="IPPase"/>
    <property type="match status" value="1"/>
</dbReference>
<dbReference type="GO" id="GO:0046872">
    <property type="term" value="F:metal ion binding"/>
    <property type="evidence" value="ECO:0007669"/>
    <property type="project" value="UniProtKB-KW"/>
</dbReference>
<evidence type="ECO:0000256" key="15">
    <source>
        <dbReference type="ARBA" id="ARBA00044519"/>
    </source>
</evidence>
<evidence type="ECO:0000313" key="20">
    <source>
        <dbReference type="Proteomes" id="UP000215902"/>
    </source>
</evidence>